<gene>
    <name evidence="2" type="ORF">K8U73_02210</name>
</gene>
<name>A0A921IVX7_9BIFI</name>
<comment type="caution">
    <text evidence="2">The sequence shown here is derived from an EMBL/GenBank/DDBJ whole genome shotgun (WGS) entry which is preliminary data.</text>
</comment>
<feature type="non-terminal residue" evidence="2">
    <location>
        <position position="1"/>
    </location>
</feature>
<sequence>VTKRPVRGGSTPRIMEMTGRKSHTAVGDQVPNQFEDSPNTVMGSGLQRYRETSTAFSVS</sequence>
<dbReference type="EMBL" id="DYUX01000010">
    <property type="protein sequence ID" value="HJG41197.1"/>
    <property type="molecule type" value="Genomic_DNA"/>
</dbReference>
<accession>A0A921IVX7</accession>
<dbReference type="Proteomes" id="UP000786560">
    <property type="component" value="Unassembled WGS sequence"/>
</dbReference>
<reference evidence="2" key="1">
    <citation type="journal article" date="2021" name="PeerJ">
        <title>Extensive microbial diversity within the chicken gut microbiome revealed by metagenomics and culture.</title>
        <authorList>
            <person name="Gilroy R."/>
            <person name="Ravi A."/>
            <person name="Getino M."/>
            <person name="Pursley I."/>
            <person name="Horton D.L."/>
            <person name="Alikhan N.F."/>
            <person name="Baker D."/>
            <person name="Gharbi K."/>
            <person name="Hall N."/>
            <person name="Watson M."/>
            <person name="Adriaenssens E.M."/>
            <person name="Foster-Nyarko E."/>
            <person name="Jarju S."/>
            <person name="Secka A."/>
            <person name="Antonio M."/>
            <person name="Oren A."/>
            <person name="Chaudhuri R.R."/>
            <person name="La Ragione R."/>
            <person name="Hildebrand F."/>
            <person name="Pallen M.J."/>
        </authorList>
    </citation>
    <scope>NUCLEOTIDE SEQUENCE</scope>
    <source>
        <strain evidence="2">ChiBcolR7-4860</strain>
    </source>
</reference>
<feature type="region of interest" description="Disordered" evidence="1">
    <location>
        <begin position="19"/>
        <end position="44"/>
    </location>
</feature>
<dbReference type="AlphaFoldDB" id="A0A921IVX7"/>
<protein>
    <submittedName>
        <fullName evidence="2">Uncharacterized protein</fullName>
    </submittedName>
</protein>
<evidence type="ECO:0000313" key="3">
    <source>
        <dbReference type="Proteomes" id="UP000786560"/>
    </source>
</evidence>
<proteinExistence type="predicted"/>
<dbReference type="RefSeq" id="WP_278710864.1">
    <property type="nucleotide sequence ID" value="NZ_DYUX01000010.1"/>
</dbReference>
<evidence type="ECO:0000313" key="2">
    <source>
        <dbReference type="EMBL" id="HJG41197.1"/>
    </source>
</evidence>
<reference evidence="2" key="2">
    <citation type="submission" date="2021-09" db="EMBL/GenBank/DDBJ databases">
        <authorList>
            <person name="Gilroy R."/>
        </authorList>
    </citation>
    <scope>NUCLEOTIDE SEQUENCE</scope>
    <source>
        <strain evidence="2">ChiBcolR7-4860</strain>
    </source>
</reference>
<evidence type="ECO:0000256" key="1">
    <source>
        <dbReference type="SAM" id="MobiDB-lite"/>
    </source>
</evidence>
<organism evidence="2 3">
    <name type="scientific">Bifidobacterium pullorum subsp. gallinarum</name>
    <dbReference type="NCBI Taxonomy" id="78344"/>
    <lineage>
        <taxon>Bacteria</taxon>
        <taxon>Bacillati</taxon>
        <taxon>Actinomycetota</taxon>
        <taxon>Actinomycetes</taxon>
        <taxon>Bifidobacteriales</taxon>
        <taxon>Bifidobacteriaceae</taxon>
        <taxon>Bifidobacterium</taxon>
    </lineage>
</organism>
<feature type="compositionally biased region" description="Polar residues" evidence="1">
    <location>
        <begin position="30"/>
        <end position="42"/>
    </location>
</feature>